<feature type="compositionally biased region" description="Basic and acidic residues" evidence="1">
    <location>
        <begin position="147"/>
        <end position="163"/>
    </location>
</feature>
<keyword evidence="3" id="KW-1185">Reference proteome</keyword>
<reference evidence="2" key="1">
    <citation type="submission" date="2023-03" db="EMBL/GenBank/DDBJ databases">
        <title>Massive genome expansion in bonnet fungi (Mycena s.s.) driven by repeated elements and novel gene families across ecological guilds.</title>
        <authorList>
            <consortium name="Lawrence Berkeley National Laboratory"/>
            <person name="Harder C.B."/>
            <person name="Miyauchi S."/>
            <person name="Viragh M."/>
            <person name="Kuo A."/>
            <person name="Thoen E."/>
            <person name="Andreopoulos B."/>
            <person name="Lu D."/>
            <person name="Skrede I."/>
            <person name="Drula E."/>
            <person name="Henrissat B."/>
            <person name="Morin E."/>
            <person name="Kohler A."/>
            <person name="Barry K."/>
            <person name="LaButti K."/>
            <person name="Morin E."/>
            <person name="Salamov A."/>
            <person name="Lipzen A."/>
            <person name="Mereny Z."/>
            <person name="Hegedus B."/>
            <person name="Baldrian P."/>
            <person name="Stursova M."/>
            <person name="Weitz H."/>
            <person name="Taylor A."/>
            <person name="Grigoriev I.V."/>
            <person name="Nagy L.G."/>
            <person name="Martin F."/>
            <person name="Kauserud H."/>
        </authorList>
    </citation>
    <scope>NUCLEOTIDE SEQUENCE</scope>
    <source>
        <strain evidence="2">CBHHK067</strain>
    </source>
</reference>
<feature type="region of interest" description="Disordered" evidence="1">
    <location>
        <begin position="125"/>
        <end position="167"/>
    </location>
</feature>
<gene>
    <name evidence="2" type="ORF">B0H17DRAFT_1141672</name>
</gene>
<sequence length="218" mass="23844">MAVSSVREEHMAVLDRNKLTFFRGMLIFIDVAWLGCRPLLNINGDRGHSKLLGNVPYMASPKEVCPKGMCIAVGDVCNSSGRLTAVEITLPRLAQVGQLSLRPDSGMQSIAHRCATSIARPASVFGRPNRDLGSTRTIDPAQRTCRASREKSRRQETGRKETTLRATKGPAAVELTTLPEGYSLHVGRRPLLYGNTKSSAMDGPLKYEYPGSNGMWLT</sequence>
<evidence type="ECO:0000313" key="3">
    <source>
        <dbReference type="Proteomes" id="UP001221757"/>
    </source>
</evidence>
<protein>
    <submittedName>
        <fullName evidence="2">Uncharacterized protein</fullName>
    </submittedName>
</protein>
<accession>A0AAD7CZC2</accession>
<evidence type="ECO:0000313" key="2">
    <source>
        <dbReference type="EMBL" id="KAJ7671032.1"/>
    </source>
</evidence>
<dbReference type="AlphaFoldDB" id="A0AAD7CZC2"/>
<dbReference type="Proteomes" id="UP001221757">
    <property type="component" value="Unassembled WGS sequence"/>
</dbReference>
<name>A0AAD7CZC2_MYCRO</name>
<proteinExistence type="predicted"/>
<dbReference type="EMBL" id="JARKIE010000177">
    <property type="protein sequence ID" value="KAJ7671032.1"/>
    <property type="molecule type" value="Genomic_DNA"/>
</dbReference>
<organism evidence="2 3">
    <name type="scientific">Mycena rosella</name>
    <name type="common">Pink bonnet</name>
    <name type="synonym">Agaricus rosellus</name>
    <dbReference type="NCBI Taxonomy" id="1033263"/>
    <lineage>
        <taxon>Eukaryota</taxon>
        <taxon>Fungi</taxon>
        <taxon>Dikarya</taxon>
        <taxon>Basidiomycota</taxon>
        <taxon>Agaricomycotina</taxon>
        <taxon>Agaricomycetes</taxon>
        <taxon>Agaricomycetidae</taxon>
        <taxon>Agaricales</taxon>
        <taxon>Marasmiineae</taxon>
        <taxon>Mycenaceae</taxon>
        <taxon>Mycena</taxon>
    </lineage>
</organism>
<comment type="caution">
    <text evidence="2">The sequence shown here is derived from an EMBL/GenBank/DDBJ whole genome shotgun (WGS) entry which is preliminary data.</text>
</comment>
<evidence type="ECO:0000256" key="1">
    <source>
        <dbReference type="SAM" id="MobiDB-lite"/>
    </source>
</evidence>